<dbReference type="InterPro" id="IPR036291">
    <property type="entry name" value="NAD(P)-bd_dom_sf"/>
</dbReference>
<evidence type="ECO:0000256" key="1">
    <source>
        <dbReference type="ARBA" id="ARBA00006484"/>
    </source>
</evidence>
<dbReference type="Pfam" id="PF00106">
    <property type="entry name" value="adh_short"/>
    <property type="match status" value="1"/>
</dbReference>
<proteinExistence type="inferred from homology"/>
<dbReference type="PRINTS" id="PR00081">
    <property type="entry name" value="GDHRDH"/>
</dbReference>
<gene>
    <name evidence="3" type="ORF">PQG83_09090</name>
</gene>
<dbReference type="PANTHER" id="PTHR44196:SF1">
    <property type="entry name" value="DEHYDROGENASE_REDUCTASE SDR FAMILY MEMBER 7B"/>
    <property type="match status" value="1"/>
</dbReference>
<dbReference type="EMBL" id="CP116968">
    <property type="protein sequence ID" value="WNM63894.1"/>
    <property type="molecule type" value="Genomic_DNA"/>
</dbReference>
<dbReference type="KEGG" id="nneo:PQG83_09090"/>
<keyword evidence="2" id="KW-0560">Oxidoreductase</keyword>
<comment type="similarity">
    <text evidence="1">Belongs to the short-chain dehydrogenases/reductases (SDR) family.</text>
</comment>
<dbReference type="Proteomes" id="UP001302494">
    <property type="component" value="Chromosome"/>
</dbReference>
<keyword evidence="4" id="KW-1185">Reference proteome</keyword>
<reference evidence="3 4" key="1">
    <citation type="submission" date="2023-01" db="EMBL/GenBank/DDBJ databases">
        <title>Cultivation and genomic characterization of new, ubiquitous marine nitrite-oxidizing bacteria from the Nitrospirales.</title>
        <authorList>
            <person name="Mueller A.J."/>
            <person name="Daebeler A."/>
            <person name="Herbold C.W."/>
            <person name="Kirkegaard R.H."/>
            <person name="Daims H."/>
        </authorList>
    </citation>
    <scope>NUCLEOTIDE SEQUENCE [LARGE SCALE GENOMIC DNA]</scope>
    <source>
        <strain evidence="3 4">DK</strain>
    </source>
</reference>
<evidence type="ECO:0000313" key="3">
    <source>
        <dbReference type="EMBL" id="WNM63894.1"/>
    </source>
</evidence>
<evidence type="ECO:0000256" key="2">
    <source>
        <dbReference type="ARBA" id="ARBA00023002"/>
    </source>
</evidence>
<dbReference type="RefSeq" id="WP_312748677.1">
    <property type="nucleotide sequence ID" value="NZ_CP116968.1"/>
</dbReference>
<organism evidence="3 4">
    <name type="scientific">Candidatus Nitrospira neomarina</name>
    <dbReference type="NCBI Taxonomy" id="3020899"/>
    <lineage>
        <taxon>Bacteria</taxon>
        <taxon>Pseudomonadati</taxon>
        <taxon>Nitrospirota</taxon>
        <taxon>Nitrospiria</taxon>
        <taxon>Nitrospirales</taxon>
        <taxon>Nitrospiraceae</taxon>
        <taxon>Nitrospira</taxon>
    </lineage>
</organism>
<dbReference type="GO" id="GO:0016491">
    <property type="term" value="F:oxidoreductase activity"/>
    <property type="evidence" value="ECO:0007669"/>
    <property type="project" value="UniProtKB-KW"/>
</dbReference>
<dbReference type="GO" id="GO:0016020">
    <property type="term" value="C:membrane"/>
    <property type="evidence" value="ECO:0007669"/>
    <property type="project" value="TreeGrafter"/>
</dbReference>
<name>A0AA96GK21_9BACT</name>
<dbReference type="InterPro" id="IPR002347">
    <property type="entry name" value="SDR_fam"/>
</dbReference>
<accession>A0AA96GK21</accession>
<sequence>MTQKILLIGNSDGIGAAVTRTLIARGEQVVGLSRSPSPLGPDGPRHILQDITAPEYPQVLATLLANEGPFDVCIFCAAIGSKLTLPDLSQEARVIDVNFTSMVRTLAALAPGWLERRQGHFIGLSSLADDFYNADSPAYTASKAGFSHYLVSMGLKLRLHGVYVTNIRFGFVDTKLPKASWKPLMMTADQAAAHVLRCLETKPRQLSVPKFAGLAIHGIRWMQSIRIWWS</sequence>
<dbReference type="SUPFAM" id="SSF51735">
    <property type="entry name" value="NAD(P)-binding Rossmann-fold domains"/>
    <property type="match status" value="1"/>
</dbReference>
<dbReference type="PANTHER" id="PTHR44196">
    <property type="entry name" value="DEHYDROGENASE/REDUCTASE SDR FAMILY MEMBER 7B"/>
    <property type="match status" value="1"/>
</dbReference>
<evidence type="ECO:0000313" key="4">
    <source>
        <dbReference type="Proteomes" id="UP001302494"/>
    </source>
</evidence>
<protein>
    <submittedName>
        <fullName evidence="3">SDR family NAD(P)-dependent oxidoreductase</fullName>
    </submittedName>
</protein>
<dbReference type="Gene3D" id="3.40.50.720">
    <property type="entry name" value="NAD(P)-binding Rossmann-like Domain"/>
    <property type="match status" value="1"/>
</dbReference>
<dbReference type="AlphaFoldDB" id="A0AA96GK21"/>